<protein>
    <submittedName>
        <fullName evidence="3">Similar to RNA-DIRECTED DNA METHYLATION 1</fullName>
    </submittedName>
</protein>
<sequence>MKRPIPWNDQVDVILSDESGSDADDDESASQQTSNEATMDEPAKEKSPEEVVIKRAEMYQDYMKQVPIPTHRGSVIPFTSWTGLAMSVKQLYGQPLHYLTNILINQWDKMRIGSEDEDTQLDTIIHPCKAEASIWLIEEVHRRTTSHHHLAKLWLSDPMPHAFIDPIFPNLSKKSLVDFLVFILFAMLSVVFSV</sequence>
<keyword evidence="4" id="KW-1185">Reference proteome</keyword>
<keyword evidence="2" id="KW-0472">Membrane</keyword>
<dbReference type="SUPFAM" id="SSF109920">
    <property type="entry name" value="Hypothetical protein At3g22680"/>
    <property type="match status" value="1"/>
</dbReference>
<organism evidence="3 4">
    <name type="scientific">Actinidia rufa</name>
    <dbReference type="NCBI Taxonomy" id="165716"/>
    <lineage>
        <taxon>Eukaryota</taxon>
        <taxon>Viridiplantae</taxon>
        <taxon>Streptophyta</taxon>
        <taxon>Embryophyta</taxon>
        <taxon>Tracheophyta</taxon>
        <taxon>Spermatophyta</taxon>
        <taxon>Magnoliopsida</taxon>
        <taxon>eudicotyledons</taxon>
        <taxon>Gunneridae</taxon>
        <taxon>Pentapetalae</taxon>
        <taxon>asterids</taxon>
        <taxon>Ericales</taxon>
        <taxon>Actinidiaceae</taxon>
        <taxon>Actinidia</taxon>
    </lineage>
</organism>
<dbReference type="PANTHER" id="PTHR36366">
    <property type="entry name" value="PROTEIN RDM1"/>
    <property type="match status" value="1"/>
</dbReference>
<dbReference type="AlphaFoldDB" id="A0A7J0GTM0"/>
<dbReference type="GO" id="GO:0000419">
    <property type="term" value="C:RNA polymerase V complex"/>
    <property type="evidence" value="ECO:0007669"/>
    <property type="project" value="TreeGrafter"/>
</dbReference>
<dbReference type="EMBL" id="BJWL01000024">
    <property type="protein sequence ID" value="GFZ14195.1"/>
    <property type="molecule type" value="Genomic_DNA"/>
</dbReference>
<feature type="transmembrane region" description="Helical" evidence="2">
    <location>
        <begin position="176"/>
        <end position="193"/>
    </location>
</feature>
<dbReference type="InterPro" id="IPR015270">
    <property type="entry name" value="RDM1_plant"/>
</dbReference>
<dbReference type="GO" id="GO:0080188">
    <property type="term" value="P:gene silencing by siRNA-directed DNA methylation"/>
    <property type="evidence" value="ECO:0007669"/>
    <property type="project" value="InterPro"/>
</dbReference>
<evidence type="ECO:0000256" key="2">
    <source>
        <dbReference type="SAM" id="Phobius"/>
    </source>
</evidence>
<dbReference type="OrthoDB" id="1906229at2759"/>
<dbReference type="InterPro" id="IPR036319">
    <property type="entry name" value="RDM1_sf"/>
</dbReference>
<comment type="caution">
    <text evidence="3">The sequence shown here is derived from an EMBL/GenBank/DDBJ whole genome shotgun (WGS) entry which is preliminary data.</text>
</comment>
<evidence type="ECO:0000313" key="4">
    <source>
        <dbReference type="Proteomes" id="UP000585474"/>
    </source>
</evidence>
<dbReference type="PANTHER" id="PTHR36366:SF1">
    <property type="entry name" value="PROTEIN RDM1"/>
    <property type="match status" value="1"/>
</dbReference>
<feature type="compositionally biased region" description="Acidic residues" evidence="1">
    <location>
        <begin position="19"/>
        <end position="28"/>
    </location>
</feature>
<dbReference type="Pfam" id="PF09187">
    <property type="entry name" value="RdDM_RDM1"/>
    <property type="match status" value="1"/>
</dbReference>
<accession>A0A7J0GTM0</accession>
<gene>
    <name evidence="3" type="ORF">Acr_24g0003850</name>
</gene>
<keyword evidence="2" id="KW-1133">Transmembrane helix</keyword>
<dbReference type="Proteomes" id="UP000585474">
    <property type="component" value="Unassembled WGS sequence"/>
</dbReference>
<keyword evidence="2" id="KW-0812">Transmembrane</keyword>
<name>A0A7J0GTM0_9ERIC</name>
<evidence type="ECO:0000256" key="1">
    <source>
        <dbReference type="SAM" id="MobiDB-lite"/>
    </source>
</evidence>
<dbReference type="Gene3D" id="1.20.120.690">
    <property type="entry name" value="RDM1 protein domain"/>
    <property type="match status" value="1"/>
</dbReference>
<evidence type="ECO:0000313" key="3">
    <source>
        <dbReference type="EMBL" id="GFZ14195.1"/>
    </source>
</evidence>
<reference evidence="3 4" key="1">
    <citation type="submission" date="2019-07" db="EMBL/GenBank/DDBJ databases">
        <title>De Novo Assembly of kiwifruit Actinidia rufa.</title>
        <authorList>
            <person name="Sugita-Konishi S."/>
            <person name="Sato K."/>
            <person name="Mori E."/>
            <person name="Abe Y."/>
            <person name="Kisaki G."/>
            <person name="Hamano K."/>
            <person name="Suezawa K."/>
            <person name="Otani M."/>
            <person name="Fukuda T."/>
            <person name="Manabe T."/>
            <person name="Gomi K."/>
            <person name="Tabuchi M."/>
            <person name="Akimitsu K."/>
            <person name="Kataoka I."/>
        </authorList>
    </citation>
    <scope>NUCLEOTIDE SEQUENCE [LARGE SCALE GENOMIC DNA]</scope>
    <source>
        <strain evidence="4">cv. Fuchu</strain>
    </source>
</reference>
<proteinExistence type="predicted"/>
<feature type="region of interest" description="Disordered" evidence="1">
    <location>
        <begin position="1"/>
        <end position="49"/>
    </location>
</feature>